<evidence type="ECO:0000256" key="7">
    <source>
        <dbReference type="ARBA" id="ARBA00022853"/>
    </source>
</evidence>
<feature type="compositionally biased region" description="Basic and acidic residues" evidence="12">
    <location>
        <begin position="19"/>
        <end position="38"/>
    </location>
</feature>
<feature type="region of interest" description="Disordered" evidence="12">
    <location>
        <begin position="451"/>
        <end position="541"/>
    </location>
</feature>
<accession>A0A2V1AUU9</accession>
<feature type="compositionally biased region" description="Basic and acidic residues" evidence="12">
    <location>
        <begin position="472"/>
        <end position="515"/>
    </location>
</feature>
<dbReference type="RefSeq" id="XP_025342033.1">
    <property type="nucleotide sequence ID" value="XM_025483818.1"/>
</dbReference>
<keyword evidence="7 11" id="KW-0156">Chromatin regulator</keyword>
<dbReference type="AlphaFoldDB" id="A0A2V1AUU9"/>
<dbReference type="InterPro" id="IPR030445">
    <property type="entry name" value="H3-K79_meTrfase"/>
</dbReference>
<evidence type="ECO:0000256" key="5">
    <source>
        <dbReference type="ARBA" id="ARBA00022679"/>
    </source>
</evidence>
<feature type="region of interest" description="Disordered" evidence="12">
    <location>
        <begin position="1"/>
        <end position="38"/>
    </location>
</feature>
<evidence type="ECO:0000259" key="13">
    <source>
        <dbReference type="PROSITE" id="PS51569"/>
    </source>
</evidence>
<comment type="caution">
    <text evidence="14">The sequence shown here is derived from an EMBL/GenBank/DDBJ whole genome shotgun (WGS) entry which is preliminary data.</text>
</comment>
<feature type="compositionally biased region" description="Acidic residues" evidence="12">
    <location>
        <begin position="635"/>
        <end position="673"/>
    </location>
</feature>
<dbReference type="GO" id="GO:0140956">
    <property type="term" value="F:histone H3K79 trimethyltransferase activity"/>
    <property type="evidence" value="ECO:0007669"/>
    <property type="project" value="UniProtKB-EC"/>
</dbReference>
<evidence type="ECO:0000256" key="3">
    <source>
        <dbReference type="ARBA" id="ARBA00020987"/>
    </source>
</evidence>
<comment type="similarity">
    <text evidence="11">Belongs to the class I-like SAM-binding methyltransferase superfamily. DOT1 family.</text>
</comment>
<evidence type="ECO:0000256" key="12">
    <source>
        <dbReference type="SAM" id="MobiDB-lite"/>
    </source>
</evidence>
<keyword evidence="5 11" id="KW-0808">Transferase</keyword>
<dbReference type="Gene3D" id="1.10.260.170">
    <property type="match status" value="1"/>
</dbReference>
<dbReference type="EC" id="2.1.1.360" evidence="2 11"/>
<dbReference type="STRING" id="45357.A0A2V1AUU9"/>
<comment type="catalytic activity">
    <reaction evidence="10 11">
        <text>L-lysyl(79)-[histone H3] + 3 S-adenosyl-L-methionine = N(6),N(6),N(6)-trimethyl-L-lysyl(79)-[histone H3] + 3 S-adenosyl-L-homocysteine + 3 H(+)</text>
        <dbReference type="Rhea" id="RHEA:60328"/>
        <dbReference type="Rhea" id="RHEA-COMP:15549"/>
        <dbReference type="Rhea" id="RHEA-COMP:15552"/>
        <dbReference type="ChEBI" id="CHEBI:15378"/>
        <dbReference type="ChEBI" id="CHEBI:29969"/>
        <dbReference type="ChEBI" id="CHEBI:57856"/>
        <dbReference type="ChEBI" id="CHEBI:59789"/>
        <dbReference type="ChEBI" id="CHEBI:61961"/>
        <dbReference type="EC" id="2.1.1.360"/>
    </reaction>
</comment>
<feature type="compositionally biased region" description="Basic and acidic residues" evidence="12">
    <location>
        <begin position="932"/>
        <end position="945"/>
    </location>
</feature>
<comment type="activity regulation">
    <text evidence="11">Ubiquitination of histone H2B to form H2BK123ub1 is required for efficient DOT1 methyltransferase activity on histone H3.</text>
</comment>
<keyword evidence="4 11" id="KW-0489">Methyltransferase</keyword>
<feature type="domain" description="DOT1" evidence="13">
    <location>
        <begin position="895"/>
        <end position="1206"/>
    </location>
</feature>
<reference evidence="14 15" key="1">
    <citation type="submission" date="2017-12" db="EMBL/GenBank/DDBJ databases">
        <title>Genome Sequence of a Multidrug-Resistant Candida haemulonii Isolate from a Patient with Chronic Leg Ulcers in Israel.</title>
        <authorList>
            <person name="Chow N.A."/>
            <person name="Gade L."/>
            <person name="Batra D."/>
            <person name="Rowe L.A."/>
            <person name="Ben-Ami R."/>
            <person name="Loparev V.N."/>
            <person name="Litvintseva A.P."/>
        </authorList>
    </citation>
    <scope>NUCLEOTIDE SEQUENCE [LARGE SCALE GENOMIC DNA]</scope>
    <source>
        <strain evidence="14 15">B11899</strain>
    </source>
</reference>
<dbReference type="GO" id="GO:0006281">
    <property type="term" value="P:DNA repair"/>
    <property type="evidence" value="ECO:0007669"/>
    <property type="project" value="TreeGrafter"/>
</dbReference>
<dbReference type="EMBL" id="PKFO01000005">
    <property type="protein sequence ID" value="PVH21093.1"/>
    <property type="molecule type" value="Genomic_DNA"/>
</dbReference>
<dbReference type="OrthoDB" id="443402at2759"/>
<dbReference type="SUPFAM" id="SSF53335">
    <property type="entry name" value="S-adenosyl-L-methionine-dependent methyltransferases"/>
    <property type="match status" value="1"/>
</dbReference>
<dbReference type="GO" id="GO:0005634">
    <property type="term" value="C:nucleus"/>
    <property type="evidence" value="ECO:0007669"/>
    <property type="project" value="UniProtKB-SubCell"/>
</dbReference>
<dbReference type="PANTHER" id="PTHR21451">
    <property type="entry name" value="HISTONE H3 METHYLTRANSFERASE"/>
    <property type="match status" value="1"/>
</dbReference>
<dbReference type="GO" id="GO:0032259">
    <property type="term" value="P:methylation"/>
    <property type="evidence" value="ECO:0007669"/>
    <property type="project" value="UniProtKB-KW"/>
</dbReference>
<evidence type="ECO:0000256" key="4">
    <source>
        <dbReference type="ARBA" id="ARBA00022603"/>
    </source>
</evidence>
<proteinExistence type="inferred from homology"/>
<feature type="region of interest" description="Disordered" evidence="12">
    <location>
        <begin position="65"/>
        <end position="85"/>
    </location>
</feature>
<evidence type="ECO:0000256" key="9">
    <source>
        <dbReference type="ARBA" id="ARBA00029821"/>
    </source>
</evidence>
<name>A0A2V1AUU9_9ASCO</name>
<evidence type="ECO:0000256" key="11">
    <source>
        <dbReference type="RuleBase" id="RU271113"/>
    </source>
</evidence>
<dbReference type="Proteomes" id="UP000244309">
    <property type="component" value="Unassembled WGS sequence"/>
</dbReference>
<evidence type="ECO:0000256" key="6">
    <source>
        <dbReference type="ARBA" id="ARBA00022691"/>
    </source>
</evidence>
<gene>
    <name evidence="14" type="ORF">CXQ85_000058</name>
</gene>
<organism evidence="14 15">
    <name type="scientific">Candidozyma haemuli</name>
    <dbReference type="NCBI Taxonomy" id="45357"/>
    <lineage>
        <taxon>Eukaryota</taxon>
        <taxon>Fungi</taxon>
        <taxon>Dikarya</taxon>
        <taxon>Ascomycota</taxon>
        <taxon>Saccharomycotina</taxon>
        <taxon>Pichiomycetes</taxon>
        <taxon>Metschnikowiaceae</taxon>
        <taxon>Candidozyma</taxon>
    </lineage>
</organism>
<dbReference type="GeneID" id="37005391"/>
<dbReference type="VEuPathDB" id="FungiDB:CXQ85_000058"/>
<comment type="miscellaneous">
    <text evidence="11">In contrast to other lysine histone methyltransferases, it does not contain a SET domain, suggesting the existence of another mechanism for methylation of lysine residues of histones.</text>
</comment>
<feature type="region of interest" description="Disordered" evidence="12">
    <location>
        <begin position="612"/>
        <end position="682"/>
    </location>
</feature>
<dbReference type="InterPro" id="IPR025789">
    <property type="entry name" value="DOT1_dom"/>
</dbReference>
<keyword evidence="8 11" id="KW-0539">Nucleus</keyword>
<dbReference type="Pfam" id="PF08123">
    <property type="entry name" value="DOT1"/>
    <property type="match status" value="1"/>
</dbReference>
<comment type="subcellular location">
    <subcellularLocation>
        <location evidence="1 11">Nucleus</location>
    </subcellularLocation>
</comment>
<dbReference type="InterPro" id="IPR029063">
    <property type="entry name" value="SAM-dependent_MTases_sf"/>
</dbReference>
<keyword evidence="15" id="KW-1185">Reference proteome</keyword>
<evidence type="ECO:0000313" key="14">
    <source>
        <dbReference type="EMBL" id="PVH21093.1"/>
    </source>
</evidence>
<dbReference type="PROSITE" id="PS51569">
    <property type="entry name" value="DOT1"/>
    <property type="match status" value="1"/>
</dbReference>
<evidence type="ECO:0000256" key="8">
    <source>
        <dbReference type="ARBA" id="ARBA00023242"/>
    </source>
</evidence>
<dbReference type="PANTHER" id="PTHR21451:SF0">
    <property type="entry name" value="HISTONE-LYSINE N-METHYLTRANSFERASE, H3 LYSINE-79 SPECIFIC"/>
    <property type="match status" value="1"/>
</dbReference>
<evidence type="ECO:0000256" key="2">
    <source>
        <dbReference type="ARBA" id="ARBA00012190"/>
    </source>
</evidence>
<sequence length="1206" mass="138009">MDFSVRISPSQGKQENGTEDEKSINERPPLEVSVHDGRNLPLKLAQLLNSESEEPESRLMTRANSVGEDSQGSSEVIKTQDQTSLVNKAPGKSIMKINYNGSLQEHHGLMTPESSENLSPSGATATTEENEFVQCLEVDARKSTLLSKHLHLSWTEIREAVISRSGENSFTKGETDLIVLEWHSPGPIDFGMLEEECFSRSREAIQNLVSNLSDYYSDIPSPNLSVISTLETCLARREYLKSDVLKYLPEDLLPSLRNLLPKRSRMRPRWSQREMDFVTHCIRNKLSEEHLGEELVFRTPSQIRYKFTALTKKLEKVEPALQSETKTYDPKHMELIRHALKNDLTHSGILRFCGRALGKKIIEFVSDLIEEKGGSQTVAFTKGEVDYLRSVINSDYSVSAIQGELIFRSEEEISDKLKSLQIICVRQKKFASSVDRLMYEAQWYASIADSARGRKRRGRDDGQESADGSNEPSKRRVKPDMDEEATQKRRDMIERAATKRRETLRLKREAKERRLIAQQARLKTRSESAKNKRRLRHQDRPRTPVDSLLADADWFQSITGDGNSVQEGQKRIRKRTFHFVPEFETRHKMKLVKKKMEEKKIEQKRLLRKRKVEKKRKLKLRPGRRGRGRPRAEDYTDDSEYESEIESESEEEVEATPDIDVDDVSDDEEDEPSPFDPVNILKDTPVPLKGRQFFNDSIAKLSPAPLTVPFESEASMLKPSSGIPFMDSTAVDVVGTHFRNYKSLPKSFPPFMISRDGNSIINPRNIVRVRYLMYPEHTDAFILASPKSNELNPILEIQKMIQVHCALYFSHSQELQEHIYEEYCQKLKAAVENDKFNQFMIIIDRWNLLMLELTPYALKVDPSEDINSAIRYYLPFNYRKNHSVVDLNLNKFFFDVVNNGRPKKPRGRKPGKRGRPKLSKNLPEPKEEELEKAENGHAEVDKSSATEDIPESTYTSRYHNVRPAEYPESFLRILTTQNKVSRFAIQQILTAAYARIVGPNSRKLRSYKAFTAEVYGELLPSFISEVLTKVGLEPKHSFYDLGSGVGNTTFQAALEFGVKESGGCEVMSHASNLTSLQATFLDKKIQVLGLHPLNVSFALSQSFVSNEEVKKKCIDCNVVLVNNYLFEFPLNVEVGKLLYGLKPGSKIISLKNFIPPRYKAGADDTILDYLKVEKFEMSDFFSVSWTANKVPYYISTVQKEIRPDYL</sequence>
<protein>
    <recommendedName>
        <fullName evidence="3 11">Histone-lysine N-methyltransferase, H3 lysine-79 specific</fullName>
        <ecNumber evidence="2 11">2.1.1.360</ecNumber>
    </recommendedName>
    <alternativeName>
        <fullName evidence="9 11">Histone H3-K79 methyltransferase</fullName>
    </alternativeName>
</protein>
<feature type="region of interest" description="Disordered" evidence="12">
    <location>
        <begin position="901"/>
        <end position="958"/>
    </location>
</feature>
<feature type="compositionally biased region" description="Basic residues" evidence="12">
    <location>
        <begin position="612"/>
        <end position="629"/>
    </location>
</feature>
<dbReference type="GO" id="GO:0000077">
    <property type="term" value="P:DNA damage checkpoint signaling"/>
    <property type="evidence" value="ECO:0007669"/>
    <property type="project" value="TreeGrafter"/>
</dbReference>
<comment type="function">
    <text evidence="11">Histone methyltransferase that specifically trimethylates histone H3 to form H3K79me3. This methylation is required for telomere silencing and for the pachytene checkpoint during the meiotic cell cycle by allowing the recruitment of RAD9 to double strand breaks. Nucleosomes are preferred as substrate compared to free histone.</text>
</comment>
<evidence type="ECO:0000256" key="10">
    <source>
        <dbReference type="ARBA" id="ARBA00047770"/>
    </source>
</evidence>
<dbReference type="Gene3D" id="3.40.50.150">
    <property type="entry name" value="Vaccinia Virus protein VP39"/>
    <property type="match status" value="1"/>
</dbReference>
<evidence type="ECO:0000313" key="15">
    <source>
        <dbReference type="Proteomes" id="UP000244309"/>
    </source>
</evidence>
<evidence type="ECO:0000256" key="1">
    <source>
        <dbReference type="ARBA" id="ARBA00004123"/>
    </source>
</evidence>
<feature type="compositionally biased region" description="Basic residues" evidence="12">
    <location>
        <begin position="901"/>
        <end position="918"/>
    </location>
</feature>
<keyword evidence="6 11" id="KW-0949">S-adenosyl-L-methionine</keyword>